<evidence type="ECO:0000313" key="2">
    <source>
        <dbReference type="EMBL" id="MPC35700.1"/>
    </source>
</evidence>
<dbReference type="AlphaFoldDB" id="A0A5B7EM97"/>
<feature type="compositionally biased region" description="Acidic residues" evidence="1">
    <location>
        <begin position="46"/>
        <end position="56"/>
    </location>
</feature>
<accession>A0A5B7EM97</accession>
<name>A0A5B7EM97_PORTR</name>
<evidence type="ECO:0000313" key="3">
    <source>
        <dbReference type="Proteomes" id="UP000324222"/>
    </source>
</evidence>
<keyword evidence="3" id="KW-1185">Reference proteome</keyword>
<reference evidence="2 3" key="1">
    <citation type="submission" date="2019-05" db="EMBL/GenBank/DDBJ databases">
        <title>Another draft genome of Portunus trituberculatus and its Hox gene families provides insights of decapod evolution.</title>
        <authorList>
            <person name="Jeong J.-H."/>
            <person name="Song I."/>
            <person name="Kim S."/>
            <person name="Choi T."/>
            <person name="Kim D."/>
            <person name="Ryu S."/>
            <person name="Kim W."/>
        </authorList>
    </citation>
    <scope>NUCLEOTIDE SEQUENCE [LARGE SCALE GENOMIC DNA]</scope>
    <source>
        <tissue evidence="2">Muscle</tissue>
    </source>
</reference>
<sequence length="91" mass="9265">MGTGRSVRKRSLPYPYTGPYDLHAFTIVVSGGWRPAITSPPRDPGDCAEEGEDGEGEGGGGGAGGLVQSSRSAKFLLRPLVSSGGDARACG</sequence>
<dbReference type="Proteomes" id="UP000324222">
    <property type="component" value="Unassembled WGS sequence"/>
</dbReference>
<organism evidence="2 3">
    <name type="scientific">Portunus trituberculatus</name>
    <name type="common">Swimming crab</name>
    <name type="synonym">Neptunus trituberculatus</name>
    <dbReference type="NCBI Taxonomy" id="210409"/>
    <lineage>
        <taxon>Eukaryota</taxon>
        <taxon>Metazoa</taxon>
        <taxon>Ecdysozoa</taxon>
        <taxon>Arthropoda</taxon>
        <taxon>Crustacea</taxon>
        <taxon>Multicrustacea</taxon>
        <taxon>Malacostraca</taxon>
        <taxon>Eumalacostraca</taxon>
        <taxon>Eucarida</taxon>
        <taxon>Decapoda</taxon>
        <taxon>Pleocyemata</taxon>
        <taxon>Brachyura</taxon>
        <taxon>Eubrachyura</taxon>
        <taxon>Portunoidea</taxon>
        <taxon>Portunidae</taxon>
        <taxon>Portuninae</taxon>
        <taxon>Portunus</taxon>
    </lineage>
</organism>
<comment type="caution">
    <text evidence="2">The sequence shown here is derived from an EMBL/GenBank/DDBJ whole genome shotgun (WGS) entry which is preliminary data.</text>
</comment>
<dbReference type="EMBL" id="VSRR010003326">
    <property type="protein sequence ID" value="MPC35700.1"/>
    <property type="molecule type" value="Genomic_DNA"/>
</dbReference>
<feature type="region of interest" description="Disordered" evidence="1">
    <location>
        <begin position="36"/>
        <end position="67"/>
    </location>
</feature>
<proteinExistence type="predicted"/>
<evidence type="ECO:0000256" key="1">
    <source>
        <dbReference type="SAM" id="MobiDB-lite"/>
    </source>
</evidence>
<protein>
    <submittedName>
        <fullName evidence="2">Uncharacterized protein</fullName>
    </submittedName>
</protein>
<gene>
    <name evidence="2" type="ORF">E2C01_029130</name>
</gene>